<gene>
    <name evidence="8" type="ORF">CWS31_003180</name>
</gene>
<feature type="transmembrane region" description="Helical" evidence="7">
    <location>
        <begin position="293"/>
        <end position="319"/>
    </location>
</feature>
<feature type="compositionally biased region" description="Polar residues" evidence="6">
    <location>
        <begin position="359"/>
        <end position="377"/>
    </location>
</feature>
<feature type="transmembrane region" description="Helical" evidence="7">
    <location>
        <begin position="39"/>
        <end position="57"/>
    </location>
</feature>
<dbReference type="InterPro" id="IPR002549">
    <property type="entry name" value="AI-2E-like"/>
</dbReference>
<reference evidence="8 9" key="1">
    <citation type="submission" date="2019-08" db="EMBL/GenBank/DDBJ databases">
        <title>Microbe sample from Colwellia echini.</title>
        <authorList>
            <person name="Christiansen L."/>
            <person name="Pathiraja D."/>
            <person name="Schultz-Johansen M."/>
            <person name="Choi I.-G."/>
            <person name="Stougaard P."/>
        </authorList>
    </citation>
    <scope>NUCLEOTIDE SEQUENCE [LARGE SCALE GENOMIC DNA]</scope>
    <source>
        <strain evidence="8 9">A3</strain>
    </source>
</reference>
<dbReference type="PANTHER" id="PTHR21716">
    <property type="entry name" value="TRANSMEMBRANE PROTEIN"/>
    <property type="match status" value="1"/>
</dbReference>
<feature type="transmembrane region" description="Helical" evidence="7">
    <location>
        <begin position="259"/>
        <end position="281"/>
    </location>
</feature>
<dbReference type="NCBIfam" id="NF008930">
    <property type="entry name" value="PRK12287.1"/>
    <property type="match status" value="1"/>
</dbReference>
<feature type="transmembrane region" description="Helical" evidence="7">
    <location>
        <begin position="203"/>
        <end position="223"/>
    </location>
</feature>
<proteinExistence type="inferred from homology"/>
<feature type="transmembrane region" description="Helical" evidence="7">
    <location>
        <begin position="69"/>
        <end position="90"/>
    </location>
</feature>
<evidence type="ECO:0000256" key="7">
    <source>
        <dbReference type="SAM" id="Phobius"/>
    </source>
</evidence>
<dbReference type="RefSeq" id="WP_101343861.1">
    <property type="nucleotide sequence ID" value="NZ_PJAI02000002.1"/>
</dbReference>
<evidence type="ECO:0000256" key="3">
    <source>
        <dbReference type="ARBA" id="ARBA00022692"/>
    </source>
</evidence>
<keyword evidence="5 7" id="KW-0472">Membrane</keyword>
<feature type="transmembrane region" description="Helical" evidence="7">
    <location>
        <begin position="150"/>
        <end position="169"/>
    </location>
</feature>
<name>A0ABY3MZY2_9GAMM</name>
<evidence type="ECO:0000313" key="9">
    <source>
        <dbReference type="Proteomes" id="UP000815846"/>
    </source>
</evidence>
<dbReference type="Pfam" id="PF01594">
    <property type="entry name" value="AI-2E_transport"/>
    <property type="match status" value="1"/>
</dbReference>
<comment type="caution">
    <text evidence="8">The sequence shown here is derived from an EMBL/GenBank/DDBJ whole genome shotgun (WGS) entry which is preliminary data.</text>
</comment>
<evidence type="ECO:0000256" key="4">
    <source>
        <dbReference type="ARBA" id="ARBA00022989"/>
    </source>
</evidence>
<protein>
    <submittedName>
        <fullName evidence="8">AI-2E family transporter</fullName>
    </submittedName>
</protein>
<evidence type="ECO:0000256" key="2">
    <source>
        <dbReference type="ARBA" id="ARBA00009773"/>
    </source>
</evidence>
<keyword evidence="3 7" id="KW-0812">Transmembrane</keyword>
<evidence type="ECO:0000256" key="1">
    <source>
        <dbReference type="ARBA" id="ARBA00004141"/>
    </source>
</evidence>
<feature type="transmembrane region" description="Helical" evidence="7">
    <location>
        <begin position="229"/>
        <end position="252"/>
    </location>
</feature>
<comment type="subcellular location">
    <subcellularLocation>
        <location evidence="1">Membrane</location>
        <topology evidence="1">Multi-pass membrane protein</topology>
    </subcellularLocation>
</comment>
<dbReference type="EMBL" id="PJAI02000002">
    <property type="protein sequence ID" value="TYK66801.1"/>
    <property type="molecule type" value="Genomic_DNA"/>
</dbReference>
<feature type="region of interest" description="Disordered" evidence="6">
    <location>
        <begin position="358"/>
        <end position="377"/>
    </location>
</feature>
<organism evidence="8 9">
    <name type="scientific">Colwellia echini</name>
    <dbReference type="NCBI Taxonomy" id="1982103"/>
    <lineage>
        <taxon>Bacteria</taxon>
        <taxon>Pseudomonadati</taxon>
        <taxon>Pseudomonadota</taxon>
        <taxon>Gammaproteobacteria</taxon>
        <taxon>Alteromonadales</taxon>
        <taxon>Colwelliaceae</taxon>
        <taxon>Colwellia</taxon>
    </lineage>
</organism>
<evidence type="ECO:0000256" key="5">
    <source>
        <dbReference type="ARBA" id="ARBA00023136"/>
    </source>
</evidence>
<keyword evidence="9" id="KW-1185">Reference proteome</keyword>
<evidence type="ECO:0000313" key="8">
    <source>
        <dbReference type="EMBL" id="TYK66801.1"/>
    </source>
</evidence>
<feature type="transmembrane region" description="Helical" evidence="7">
    <location>
        <begin position="16"/>
        <end position="33"/>
    </location>
</feature>
<accession>A0ABY3MZY2</accession>
<keyword evidence="4 7" id="KW-1133">Transmembrane helix</keyword>
<dbReference type="Proteomes" id="UP000815846">
    <property type="component" value="Unassembled WGS sequence"/>
</dbReference>
<comment type="similarity">
    <text evidence="2">Belongs to the autoinducer-2 exporter (AI-2E) (TC 2.A.86) family.</text>
</comment>
<sequence>MVLNSNIGVNKSKPSFAKIFVTIAAIFIIFAGLKIAANILVPFLLSIFIAIICNPLVSKATSYKIPKAISIIFVIAIFVTFAIFITGLVGSSLNELSQHLPQYRIQLKQQFSWLTDFFSKHDIQISVKVLTEYFDPAAAMGLAAEMLSGFGSVMANMFLIILTVVFMLFESSTFPQKLHIALDDPQKRLKQIGRFLTSVNHYIAIKTLMSFITGCLVSLMLWILGLDFFLLWGVLAFLLNYIPNIGSIIAAVPPITLAILQLGIGDAGIIGLGFLFINMVVGNMIEPRYLGKGLGLSTLIVFLSLIFWGWMLGTVGMLLSVPLTMILKIGLENSPEGRWLAVLLSDESELNDEFFTSECGDNSSKSSDTRSQTLDNA</sequence>
<evidence type="ECO:0000256" key="6">
    <source>
        <dbReference type="SAM" id="MobiDB-lite"/>
    </source>
</evidence>
<dbReference type="PANTHER" id="PTHR21716:SF64">
    <property type="entry name" value="AI-2 TRANSPORT PROTEIN TQSA"/>
    <property type="match status" value="1"/>
</dbReference>